<reference evidence="1 2" key="1">
    <citation type="submission" date="2019-03" db="EMBL/GenBank/DDBJ databases">
        <title>Three New Species of Nocardioides, Nocardioides euryhalodurans sp. nov., Nocardioides seonyuensis sp. nov. and Nocardioides eburneoflavus sp. nov., Iolated from Soil.</title>
        <authorList>
            <person name="Roh S.G."/>
            <person name="Lee C."/>
            <person name="Kim M.-K."/>
            <person name="Kim S.B."/>
        </authorList>
    </citation>
    <scope>NUCLEOTIDE SEQUENCE [LARGE SCALE GENOMIC DNA]</scope>
    <source>
        <strain evidence="1 2">MMS17-SY117</strain>
    </source>
</reference>
<gene>
    <name evidence="1" type="ORF">EXE57_02070</name>
</gene>
<dbReference type="Proteomes" id="UP000294894">
    <property type="component" value="Chromosome"/>
</dbReference>
<dbReference type="Gene3D" id="3.40.50.2000">
    <property type="entry name" value="Glycogen Phosphorylase B"/>
    <property type="match status" value="2"/>
</dbReference>
<sequence length="373" mass="40352">MTQRRHVLFVAGPAPLGGSNRSLVTLLEGLEGQVTRVLAAPGKGAFVAMVRDRGLADAYVDLPRLPGRQQEIAAPLRRLVQVLASLRVVLTAVRYRRQLAAIHANATTGLNLALPAAVVTRVPVTVWVHDPVGSEWGRRLGPLWRRVLPKVTWAAVSTTATEVAVENGLCQASDVHIVPNPIDPRDVVAPRPPPGDRVTVGYLSAPTWRKGFDLLPDIVESLADLPLEWKLFTSRNPSDFNEPVWARLDALPQVTLEQPQIDVRRVYERCDVVLIPSRQESFSRITAEAMLNGIPVVATDLPPIRDMLSTGAGTVFAVEDVAAAAAAVRRFAEDAALRRSAGVEGATRARRFSPDAVTAEMLALYGVEPATVA</sequence>
<accession>A0A4P7GHN8</accession>
<name>A0A4P7GHN8_9ACTN</name>
<dbReference type="InterPro" id="IPR050194">
    <property type="entry name" value="Glycosyltransferase_grp1"/>
</dbReference>
<dbReference type="PANTHER" id="PTHR45947">
    <property type="entry name" value="SULFOQUINOVOSYL TRANSFERASE SQD2"/>
    <property type="match status" value="1"/>
</dbReference>
<dbReference type="CDD" id="cd03801">
    <property type="entry name" value="GT4_PimA-like"/>
    <property type="match status" value="1"/>
</dbReference>
<keyword evidence="2" id="KW-1185">Reference proteome</keyword>
<evidence type="ECO:0000313" key="1">
    <source>
        <dbReference type="EMBL" id="QBR91189.1"/>
    </source>
</evidence>
<dbReference type="OrthoDB" id="509705at2"/>
<dbReference type="AlphaFoldDB" id="A0A4P7GHN8"/>
<dbReference type="KEGG" id="noy:EXE57_02070"/>
<keyword evidence="1" id="KW-0808">Transferase</keyword>
<dbReference type="Pfam" id="PF13692">
    <property type="entry name" value="Glyco_trans_1_4"/>
    <property type="match status" value="1"/>
</dbReference>
<dbReference type="RefSeq" id="WP_135073547.1">
    <property type="nucleotide sequence ID" value="NZ_CP038267.1"/>
</dbReference>
<evidence type="ECO:0000313" key="2">
    <source>
        <dbReference type="Proteomes" id="UP000294894"/>
    </source>
</evidence>
<dbReference type="SUPFAM" id="SSF53756">
    <property type="entry name" value="UDP-Glycosyltransferase/glycogen phosphorylase"/>
    <property type="match status" value="1"/>
</dbReference>
<dbReference type="EMBL" id="CP038267">
    <property type="protein sequence ID" value="QBR91189.1"/>
    <property type="molecule type" value="Genomic_DNA"/>
</dbReference>
<dbReference type="PANTHER" id="PTHR45947:SF3">
    <property type="entry name" value="SULFOQUINOVOSYL TRANSFERASE SQD2"/>
    <property type="match status" value="1"/>
</dbReference>
<dbReference type="GO" id="GO:0016757">
    <property type="term" value="F:glycosyltransferase activity"/>
    <property type="evidence" value="ECO:0007669"/>
    <property type="project" value="TreeGrafter"/>
</dbReference>
<organism evidence="1 2">
    <name type="scientific">Nocardioides euryhalodurans</name>
    <dbReference type="NCBI Taxonomy" id="2518370"/>
    <lineage>
        <taxon>Bacteria</taxon>
        <taxon>Bacillati</taxon>
        <taxon>Actinomycetota</taxon>
        <taxon>Actinomycetes</taxon>
        <taxon>Propionibacteriales</taxon>
        <taxon>Nocardioidaceae</taxon>
        <taxon>Nocardioides</taxon>
    </lineage>
</organism>
<proteinExistence type="predicted"/>
<protein>
    <submittedName>
        <fullName evidence="1">Glycosyltransferase</fullName>
    </submittedName>
</protein>